<comment type="catalytic activity">
    <reaction evidence="1 4">
        <text>3-dehydroquinate = 3-dehydroshikimate + H2O</text>
        <dbReference type="Rhea" id="RHEA:21096"/>
        <dbReference type="ChEBI" id="CHEBI:15377"/>
        <dbReference type="ChEBI" id="CHEBI:16630"/>
        <dbReference type="ChEBI" id="CHEBI:32364"/>
        <dbReference type="EC" id="4.2.1.10"/>
    </reaction>
</comment>
<dbReference type="InParanoid" id="F0S2Y5"/>
<dbReference type="KEGG" id="dte:Dester_0556"/>
<keyword evidence="4" id="KW-0057">Aromatic amino acid biosynthesis</keyword>
<evidence type="ECO:0000256" key="4">
    <source>
        <dbReference type="HAMAP-Rule" id="MF_00214"/>
    </source>
</evidence>
<accession>F0S2Y5</accession>
<dbReference type="InterPro" id="IPR001381">
    <property type="entry name" value="DHquinase_I"/>
</dbReference>
<dbReference type="NCBIfam" id="TIGR01093">
    <property type="entry name" value="aroD"/>
    <property type="match status" value="1"/>
</dbReference>
<dbReference type="InterPro" id="IPR018508">
    <property type="entry name" value="3-dehydroquinate_DH_AS"/>
</dbReference>
<evidence type="ECO:0000256" key="3">
    <source>
        <dbReference type="ARBA" id="ARBA00023270"/>
    </source>
</evidence>
<dbReference type="GO" id="GO:0008652">
    <property type="term" value="P:amino acid biosynthetic process"/>
    <property type="evidence" value="ECO:0007669"/>
    <property type="project" value="UniProtKB-KW"/>
</dbReference>
<name>F0S2Y5_DESTD</name>
<dbReference type="InterPro" id="IPR050146">
    <property type="entry name" value="Type-I_3-dehydroquinase"/>
</dbReference>
<dbReference type="RefSeq" id="WP_013638165.1">
    <property type="nucleotide sequence ID" value="NC_015185.1"/>
</dbReference>
<evidence type="ECO:0000256" key="1">
    <source>
        <dbReference type="ARBA" id="ARBA00001864"/>
    </source>
</evidence>
<comment type="subunit">
    <text evidence="4">Homodimer.</text>
</comment>
<comment type="similarity">
    <text evidence="4">Belongs to the type-I 3-dehydroquinase family.</text>
</comment>
<comment type="pathway">
    <text evidence="4">Metabolic intermediate biosynthesis; chorismate biosynthesis; chorismate from D-erythrose 4-phosphate and phosphoenolpyruvate: step 3/7.</text>
</comment>
<dbReference type="InterPro" id="IPR013785">
    <property type="entry name" value="Aldolase_TIM"/>
</dbReference>
<dbReference type="HAMAP" id="MF_00214">
    <property type="entry name" value="AroD"/>
    <property type="match status" value="1"/>
</dbReference>
<reference evidence="6" key="2">
    <citation type="submission" date="2011-02" db="EMBL/GenBank/DDBJ databases">
        <title>The complete genome of Desulfurobacterium thermolithotrophum DSM 11699.</title>
        <authorList>
            <consortium name="US DOE Joint Genome Institute (JGI-PGF)"/>
            <person name="Lucas S."/>
            <person name="Copeland A."/>
            <person name="Lapidus A."/>
            <person name="Bruce D."/>
            <person name="Goodwin L."/>
            <person name="Pitluck S."/>
            <person name="Kyrpides N."/>
            <person name="Mavromatis K."/>
            <person name="Pagani I."/>
            <person name="Ivanova N."/>
            <person name="Mikhailova N."/>
            <person name="Daligault H."/>
            <person name="Detter J.C."/>
            <person name="Tapia R."/>
            <person name="Han C."/>
            <person name="Land M."/>
            <person name="Hauser L."/>
            <person name="Markowitz V."/>
            <person name="Cheng J.-F."/>
            <person name="Hugenholtz P."/>
            <person name="Woyke T."/>
            <person name="Wu D."/>
            <person name="Spring S."/>
            <person name="Brambilla E."/>
            <person name="Klenk H.-P."/>
            <person name="Eisen J.A."/>
        </authorList>
    </citation>
    <scope>NUCLEOTIDE SEQUENCE [LARGE SCALE GENOMIC DNA]</scope>
    <source>
        <strain evidence="6">DSM 11699 / BSA</strain>
    </source>
</reference>
<dbReference type="FunCoup" id="F0S2Y5">
    <property type="interactions" value="92"/>
</dbReference>
<dbReference type="STRING" id="868864.Dester_0556"/>
<keyword evidence="4" id="KW-0028">Amino-acid biosynthesis</keyword>
<dbReference type="Proteomes" id="UP000007102">
    <property type="component" value="Chromosome"/>
</dbReference>
<feature type="binding site" evidence="4">
    <location>
        <position position="219"/>
    </location>
    <ligand>
        <name>3-dehydroquinate</name>
        <dbReference type="ChEBI" id="CHEBI:32364"/>
    </ligand>
</feature>
<dbReference type="AlphaFoldDB" id="F0S2Y5"/>
<comment type="function">
    <text evidence="4">Involved in the third step of the chorismate pathway, which leads to the biosynthesis of aromatic amino acids. Catalyzes the cis-dehydration of 3-dehydroquinate (DHQ) and introduces the first double bond of the aromatic ring to yield 3-dehydroshikimate.</text>
</comment>
<dbReference type="eggNOG" id="COG0710">
    <property type="taxonomic scope" value="Bacteria"/>
</dbReference>
<evidence type="ECO:0000313" key="5">
    <source>
        <dbReference type="EMBL" id="ADY73207.1"/>
    </source>
</evidence>
<proteinExistence type="inferred from homology"/>
<comment type="caution">
    <text evidence="4">Lacks conserved residue(s) required for the propagation of feature annotation.</text>
</comment>
<feature type="binding site" evidence="4">
    <location>
        <position position="72"/>
    </location>
    <ligand>
        <name>3-dehydroquinate</name>
        <dbReference type="ChEBI" id="CHEBI:32364"/>
    </ligand>
</feature>
<evidence type="ECO:0000256" key="2">
    <source>
        <dbReference type="ARBA" id="ARBA00023239"/>
    </source>
</evidence>
<keyword evidence="3 4" id="KW-0704">Schiff base</keyword>
<dbReference type="UniPathway" id="UPA00053">
    <property type="reaction ID" value="UER00086"/>
</dbReference>
<protein>
    <recommendedName>
        <fullName evidence="4">3-dehydroquinate dehydratase</fullName>
        <shortName evidence="4">3-dehydroquinase</shortName>
        <ecNumber evidence="4">4.2.1.10</ecNumber>
    </recommendedName>
    <alternativeName>
        <fullName evidence="4">Type I DHQase</fullName>
    </alternativeName>
    <alternativeName>
        <fullName evidence="4">Type I dehydroquinase</fullName>
        <shortName evidence="4">DHQ1</shortName>
    </alternativeName>
</protein>
<sequence length="247" mass="28154">MQIGTVELGSIPRVIVALNDTRLKENLEKARELKIDLIEARVDLLSEVSREFIKNFLDGIADFGFYTVSTLRPDWEGGKFKKSEQIRLELFKEIVKHPATGAVDIELRSEILPDVKNLVRKEHKVLIVSYHDFEKTPAEKEIEEIFNRAVESGADIVKLAFTGRKKEDAAKVCCTLSKFNHPKIFMVMGESGKFTRVVGFSFGSLLTYTFFGKPVAPGQIEAEKLIKLLCEFYPEFEKEKIRYNLSS</sequence>
<organism evidence="5 6">
    <name type="scientific">Desulfurobacterium thermolithotrophum (strain DSM 11699 / BSA)</name>
    <dbReference type="NCBI Taxonomy" id="868864"/>
    <lineage>
        <taxon>Bacteria</taxon>
        <taxon>Pseudomonadati</taxon>
        <taxon>Aquificota</taxon>
        <taxon>Aquificia</taxon>
        <taxon>Desulfurobacteriales</taxon>
        <taxon>Desulfurobacteriaceae</taxon>
        <taxon>Desulfurobacterium</taxon>
    </lineage>
</organism>
<dbReference type="PROSITE" id="PS01028">
    <property type="entry name" value="DEHYDROQUINASE_I"/>
    <property type="match status" value="1"/>
</dbReference>
<feature type="binding site" evidence="4">
    <location>
        <begin position="39"/>
        <end position="41"/>
    </location>
    <ligand>
        <name>3-dehydroquinate</name>
        <dbReference type="ChEBI" id="CHEBI:32364"/>
    </ligand>
</feature>
<dbReference type="EMBL" id="CP002543">
    <property type="protein sequence ID" value="ADY73207.1"/>
    <property type="molecule type" value="Genomic_DNA"/>
</dbReference>
<dbReference type="OrthoDB" id="9813659at2"/>
<dbReference type="GO" id="GO:0009073">
    <property type="term" value="P:aromatic amino acid family biosynthetic process"/>
    <property type="evidence" value="ECO:0007669"/>
    <property type="project" value="UniProtKB-KW"/>
</dbReference>
<feature type="active site" description="Schiff-base intermediate with substrate" evidence="4">
    <location>
        <position position="158"/>
    </location>
</feature>
<feature type="binding site" evidence="4">
    <location>
        <position position="196"/>
    </location>
    <ligand>
        <name>3-dehydroquinate</name>
        <dbReference type="ChEBI" id="CHEBI:32364"/>
    </ligand>
</feature>
<dbReference type="HOGENOM" id="CLU_064444_2_1_0"/>
<dbReference type="GO" id="GO:0009423">
    <property type="term" value="P:chorismate biosynthetic process"/>
    <property type="evidence" value="ECO:0007669"/>
    <property type="project" value="UniProtKB-UniRule"/>
</dbReference>
<dbReference type="Pfam" id="PF01487">
    <property type="entry name" value="DHquinase_I"/>
    <property type="match status" value="1"/>
</dbReference>
<dbReference type="GO" id="GO:0046279">
    <property type="term" value="P:3,4-dihydroxybenzoate biosynthetic process"/>
    <property type="evidence" value="ECO:0007669"/>
    <property type="project" value="UniProtKB-ARBA"/>
</dbReference>
<gene>
    <name evidence="4" type="primary">aroD</name>
    <name evidence="5" type="ordered locus">Dester_0556</name>
</gene>
<evidence type="ECO:0000313" key="6">
    <source>
        <dbReference type="Proteomes" id="UP000007102"/>
    </source>
</evidence>
<keyword evidence="2 4" id="KW-0456">Lyase</keyword>
<reference evidence="5 6" key="1">
    <citation type="journal article" date="2011" name="Stand. Genomic Sci.">
        <title>Complete genome sequence of the thermophilic sulfur-reducer Desulfurobacterium thermolithotrophum type strain (BSA(T)) from a deep-sea hydrothermal vent.</title>
        <authorList>
            <person name="Goker M."/>
            <person name="Daligault H."/>
            <person name="Mwirichia R."/>
            <person name="Lapidus A."/>
            <person name="Lucas S."/>
            <person name="Deshpande S."/>
            <person name="Pagani I."/>
            <person name="Tapia R."/>
            <person name="Cheng J.F."/>
            <person name="Goodwin L."/>
            <person name="Pitluck S."/>
            <person name="Liolios K."/>
            <person name="Ivanova N."/>
            <person name="Mavromatis K."/>
            <person name="Mikhailova N."/>
            <person name="Pati A."/>
            <person name="Chen A."/>
            <person name="Palaniappan K."/>
            <person name="Han C."/>
            <person name="Land M."/>
            <person name="Hauser L."/>
            <person name="Pan C."/>
            <person name="Brambilla E.M."/>
            <person name="Rohde M."/>
            <person name="Spring S."/>
            <person name="Sikorski J."/>
            <person name="Wirth R."/>
            <person name="Detter J.C."/>
            <person name="Woyke T."/>
            <person name="Bristow J."/>
            <person name="Eisen J.A."/>
            <person name="Markowitz V."/>
            <person name="Hugenholtz P."/>
            <person name="Kyrpides N.C."/>
            <person name="Klenk H.P."/>
        </authorList>
    </citation>
    <scope>NUCLEOTIDE SEQUENCE [LARGE SCALE GENOMIC DNA]</scope>
    <source>
        <strain evidence="6">DSM 11699 / BSA</strain>
    </source>
</reference>
<dbReference type="PANTHER" id="PTHR43699:SF1">
    <property type="entry name" value="3-DEHYDROQUINATE DEHYDRATASE"/>
    <property type="match status" value="1"/>
</dbReference>
<dbReference type="Gene3D" id="3.20.20.70">
    <property type="entry name" value="Aldolase class I"/>
    <property type="match status" value="1"/>
</dbReference>
<dbReference type="EC" id="4.2.1.10" evidence="4"/>
<dbReference type="PANTHER" id="PTHR43699">
    <property type="entry name" value="3-DEHYDROQUINATE DEHYDRATASE"/>
    <property type="match status" value="1"/>
</dbReference>
<dbReference type="CDD" id="cd00502">
    <property type="entry name" value="DHQase_I"/>
    <property type="match status" value="1"/>
</dbReference>
<feature type="active site" description="Proton donor/acceptor" evidence="4">
    <location>
        <position position="131"/>
    </location>
</feature>
<dbReference type="GO" id="GO:0003855">
    <property type="term" value="F:3-dehydroquinate dehydratase activity"/>
    <property type="evidence" value="ECO:0007669"/>
    <property type="project" value="UniProtKB-UniRule"/>
</dbReference>
<keyword evidence="6" id="KW-1185">Reference proteome</keyword>
<dbReference type="SUPFAM" id="SSF51569">
    <property type="entry name" value="Aldolase"/>
    <property type="match status" value="1"/>
</dbReference>